<dbReference type="CDD" id="cd03814">
    <property type="entry name" value="GT4-like"/>
    <property type="match status" value="1"/>
</dbReference>
<proteinExistence type="predicted"/>
<dbReference type="Pfam" id="PF13439">
    <property type="entry name" value="Glyco_transf_4"/>
    <property type="match status" value="1"/>
</dbReference>
<protein>
    <submittedName>
        <fullName evidence="2">Alpha-mannosyltransferase</fullName>
    </submittedName>
</protein>
<dbReference type="EMBL" id="MKCT01000001">
    <property type="protein sequence ID" value="OHX21123.1"/>
    <property type="molecule type" value="Genomic_DNA"/>
</dbReference>
<feature type="domain" description="Glycosyltransferase subfamily 4-like N-terminal" evidence="1">
    <location>
        <begin position="14"/>
        <end position="165"/>
    </location>
</feature>
<dbReference type="EMBL" id="MKCS01000001">
    <property type="protein sequence ID" value="OHX12733.1"/>
    <property type="molecule type" value="Genomic_DNA"/>
</dbReference>
<dbReference type="AlphaFoldDB" id="A0A1S1WZM3"/>
<keyword evidence="5" id="KW-1185">Reference proteome</keyword>
<dbReference type="RefSeq" id="WP_071111081.1">
    <property type="nucleotide sequence ID" value="NZ_MKCS01000001.1"/>
</dbReference>
<gene>
    <name evidence="3" type="ORF">BI344_00835</name>
    <name evidence="2" type="ORF">BI347_03875</name>
</gene>
<accession>A0A1S1WZM3</accession>
<dbReference type="Proteomes" id="UP000180088">
    <property type="component" value="Unassembled WGS sequence"/>
</dbReference>
<evidence type="ECO:0000313" key="3">
    <source>
        <dbReference type="EMBL" id="OHX21123.1"/>
    </source>
</evidence>
<name>A0A1S1WZM3_9NEIS</name>
<dbReference type="InterPro" id="IPR028098">
    <property type="entry name" value="Glyco_trans_4-like_N"/>
</dbReference>
<reference evidence="4 5" key="1">
    <citation type="submission" date="2016-09" db="EMBL/GenBank/DDBJ databases">
        <title>Chromobacterium muskegensis sp. nov., an insecticidal bacterium isolated from Sphagnum bogs.</title>
        <authorList>
            <person name="Sparks M.E."/>
            <person name="Blackburn M.B."/>
            <person name="Gundersen-Rindal D.E."/>
            <person name="Mitchell A."/>
            <person name="Farrar R."/>
            <person name="Kuhar D."/>
        </authorList>
    </citation>
    <scope>NUCLEOTIDE SEQUENCE [LARGE SCALE GENOMIC DNA]</scope>
    <source>
        <strain evidence="3 5">14B-1</strain>
        <strain evidence="2 4">37-2</strain>
    </source>
</reference>
<dbReference type="OrthoDB" id="8779556at2"/>
<organism evidence="2 4">
    <name type="scientific">Chromobacterium sphagni</name>
    <dbReference type="NCBI Taxonomy" id="1903179"/>
    <lineage>
        <taxon>Bacteria</taxon>
        <taxon>Pseudomonadati</taxon>
        <taxon>Pseudomonadota</taxon>
        <taxon>Betaproteobacteria</taxon>
        <taxon>Neisseriales</taxon>
        <taxon>Chromobacteriaceae</taxon>
        <taxon>Chromobacterium</taxon>
    </lineage>
</organism>
<dbReference type="Gene3D" id="3.40.50.2000">
    <property type="entry name" value="Glycogen Phosphorylase B"/>
    <property type="match status" value="2"/>
</dbReference>
<dbReference type="PANTHER" id="PTHR45947">
    <property type="entry name" value="SULFOQUINOVOSYL TRANSFERASE SQD2"/>
    <property type="match status" value="1"/>
</dbReference>
<dbReference type="Proteomes" id="UP000180280">
    <property type="component" value="Unassembled WGS sequence"/>
</dbReference>
<dbReference type="GO" id="GO:0016757">
    <property type="term" value="F:glycosyltransferase activity"/>
    <property type="evidence" value="ECO:0007669"/>
    <property type="project" value="TreeGrafter"/>
</dbReference>
<evidence type="ECO:0000313" key="2">
    <source>
        <dbReference type="EMBL" id="OHX12733.1"/>
    </source>
</evidence>
<sequence length="345" mass="38555">MRIMIVTDAWKPQVNGVVRSLTETVRELDGFGHQVNMITPLEFHTLPCPTYPDIRLSLLPYRQVAQRLAGFAPDAVHIATEGPLGLAARRYCLRHGLAFTTAYHTRFPEYIAARCRLPLSISYAWMRRFHNASQAVMVPTRSIADDLEKRGFRNVRLWSRGVDTALFTPGERHRLDDTQPPRFVYIGRVAVEKNIEAFLKLELPGCKWVVGDGPLLPRLKQQYPDVHFAGVFPQNELARFYRAADVFVFPSLTDTFGLVLLEAMACGTPVAAFPVAGPLDVVGESGAGALDWDLRAACLKALDIDRQHVRKVAERYSWQAASRQFESHLKPNAPEAAPAPQGALD</sequence>
<dbReference type="PANTHER" id="PTHR45947:SF3">
    <property type="entry name" value="SULFOQUINOVOSYL TRANSFERASE SQD2"/>
    <property type="match status" value="1"/>
</dbReference>
<evidence type="ECO:0000313" key="5">
    <source>
        <dbReference type="Proteomes" id="UP000180280"/>
    </source>
</evidence>
<comment type="caution">
    <text evidence="2">The sequence shown here is derived from an EMBL/GenBank/DDBJ whole genome shotgun (WGS) entry which is preliminary data.</text>
</comment>
<evidence type="ECO:0000313" key="4">
    <source>
        <dbReference type="Proteomes" id="UP000180088"/>
    </source>
</evidence>
<dbReference type="InterPro" id="IPR050194">
    <property type="entry name" value="Glycosyltransferase_grp1"/>
</dbReference>
<dbReference type="Pfam" id="PF13692">
    <property type="entry name" value="Glyco_trans_1_4"/>
    <property type="match status" value="1"/>
</dbReference>
<dbReference type="STRING" id="1903179.BI347_03875"/>
<evidence type="ECO:0000259" key="1">
    <source>
        <dbReference type="Pfam" id="PF13439"/>
    </source>
</evidence>
<dbReference type="SUPFAM" id="SSF53756">
    <property type="entry name" value="UDP-Glycosyltransferase/glycogen phosphorylase"/>
    <property type="match status" value="1"/>
</dbReference>